<evidence type="ECO:0000313" key="3">
    <source>
        <dbReference type="Proteomes" id="UP000324800"/>
    </source>
</evidence>
<gene>
    <name evidence="2" type="ORF">EZS28_031611</name>
</gene>
<feature type="region of interest" description="Disordered" evidence="1">
    <location>
        <begin position="230"/>
        <end position="272"/>
    </location>
</feature>
<protein>
    <submittedName>
        <fullName evidence="2">Uncharacterized protein</fullName>
    </submittedName>
</protein>
<comment type="caution">
    <text evidence="2">The sequence shown here is derived from an EMBL/GenBank/DDBJ whole genome shotgun (WGS) entry which is preliminary data.</text>
</comment>
<reference evidence="2 3" key="1">
    <citation type="submission" date="2019-03" db="EMBL/GenBank/DDBJ databases">
        <title>Single cell metagenomics reveals metabolic interactions within the superorganism composed of flagellate Streblomastix strix and complex community of Bacteroidetes bacteria on its surface.</title>
        <authorList>
            <person name="Treitli S.C."/>
            <person name="Kolisko M."/>
            <person name="Husnik F."/>
            <person name="Keeling P."/>
            <person name="Hampl V."/>
        </authorList>
    </citation>
    <scope>NUCLEOTIDE SEQUENCE [LARGE SCALE GENOMIC DNA]</scope>
    <source>
        <strain evidence="2">ST1C</strain>
    </source>
</reference>
<feature type="region of interest" description="Disordered" evidence="1">
    <location>
        <begin position="95"/>
        <end position="121"/>
    </location>
</feature>
<evidence type="ECO:0000313" key="2">
    <source>
        <dbReference type="EMBL" id="KAA6372862.1"/>
    </source>
</evidence>
<dbReference type="PANTHER" id="PTHR47026">
    <property type="entry name" value="PIGMENTOSA GTPASE REGULATOR-LIKE PROTEIN, PUTATIVE-RELATED"/>
    <property type="match status" value="1"/>
</dbReference>
<dbReference type="Proteomes" id="UP000324800">
    <property type="component" value="Unassembled WGS sequence"/>
</dbReference>
<accession>A0A5J4US33</accession>
<sequence length="272" mass="31845">MSMEELEEELNRITLRVDELGAAGKYEEADKENKKLESLRKTVSEKKRKALEEERIQTEEELKAAYQTMLDKFSAEWDEEMKKFEDESVKQIETMKKKQLQEQDDLKEALDSEVPRPPKDSVELVNLRATEKQLAKLRKFQEALRAKATADALEEQEKSRVDKEDENRKAGLISQLKSQHQNEMSILVKRIDKERKERALQRGNDTARLEQRFRNLLREQKTEQKLKYHKLESEEQKRKVRDVAMPITSPFKKGSDYGTTLSGTKKSGTTKK</sequence>
<proteinExistence type="predicted"/>
<dbReference type="EMBL" id="SNRW01013226">
    <property type="protein sequence ID" value="KAA6372862.1"/>
    <property type="molecule type" value="Genomic_DNA"/>
</dbReference>
<feature type="compositionally biased region" description="Low complexity" evidence="1">
    <location>
        <begin position="258"/>
        <end position="272"/>
    </location>
</feature>
<name>A0A5J4US33_9EUKA</name>
<dbReference type="PANTHER" id="PTHR47026:SF2">
    <property type="entry name" value="FLAGELLAR ASSOCIATED PROTEIN"/>
    <property type="match status" value="1"/>
</dbReference>
<evidence type="ECO:0000256" key="1">
    <source>
        <dbReference type="SAM" id="MobiDB-lite"/>
    </source>
</evidence>
<feature type="region of interest" description="Disordered" evidence="1">
    <location>
        <begin position="148"/>
        <end position="168"/>
    </location>
</feature>
<feature type="compositionally biased region" description="Basic and acidic residues" evidence="1">
    <location>
        <begin position="155"/>
        <end position="168"/>
    </location>
</feature>
<dbReference type="AlphaFoldDB" id="A0A5J4US33"/>
<dbReference type="OrthoDB" id="8062037at2759"/>
<organism evidence="2 3">
    <name type="scientific">Streblomastix strix</name>
    <dbReference type="NCBI Taxonomy" id="222440"/>
    <lineage>
        <taxon>Eukaryota</taxon>
        <taxon>Metamonada</taxon>
        <taxon>Preaxostyla</taxon>
        <taxon>Oxymonadida</taxon>
        <taxon>Streblomastigidae</taxon>
        <taxon>Streblomastix</taxon>
    </lineage>
</organism>